<accession>A0ABD1V205</accession>
<comment type="caution">
    <text evidence="2">The sequence shown here is derived from an EMBL/GenBank/DDBJ whole genome shotgun (WGS) entry which is preliminary data.</text>
</comment>
<dbReference type="EMBL" id="JBFOLK010000002">
    <property type="protein sequence ID" value="KAL2531247.1"/>
    <property type="molecule type" value="Genomic_DNA"/>
</dbReference>
<sequence length="134" mass="13896">MEIPPRTDTNALDRPHKSLDIPSTLVGHLSSVFTNPQTGFTPLESGLMPPNSLPFVATLGLNPIDATAISTGCAPVRPPPISAPSLSKQFGGSIDGQSLAPANLGPGQTRGSPNIHGHIYGSNPTIFSHAPTWV</sequence>
<dbReference type="Proteomes" id="UP001604336">
    <property type="component" value="Unassembled WGS sequence"/>
</dbReference>
<protein>
    <submittedName>
        <fullName evidence="2">Uncharacterized protein</fullName>
    </submittedName>
</protein>
<evidence type="ECO:0000313" key="2">
    <source>
        <dbReference type="EMBL" id="KAL2531247.1"/>
    </source>
</evidence>
<feature type="region of interest" description="Disordered" evidence="1">
    <location>
        <begin position="80"/>
        <end position="118"/>
    </location>
</feature>
<name>A0ABD1V205_9LAMI</name>
<keyword evidence="3" id="KW-1185">Reference proteome</keyword>
<proteinExistence type="predicted"/>
<gene>
    <name evidence="2" type="ORF">Adt_04598</name>
</gene>
<organism evidence="2 3">
    <name type="scientific">Abeliophyllum distichum</name>
    <dbReference type="NCBI Taxonomy" id="126358"/>
    <lineage>
        <taxon>Eukaryota</taxon>
        <taxon>Viridiplantae</taxon>
        <taxon>Streptophyta</taxon>
        <taxon>Embryophyta</taxon>
        <taxon>Tracheophyta</taxon>
        <taxon>Spermatophyta</taxon>
        <taxon>Magnoliopsida</taxon>
        <taxon>eudicotyledons</taxon>
        <taxon>Gunneridae</taxon>
        <taxon>Pentapetalae</taxon>
        <taxon>asterids</taxon>
        <taxon>lamiids</taxon>
        <taxon>Lamiales</taxon>
        <taxon>Oleaceae</taxon>
        <taxon>Forsythieae</taxon>
        <taxon>Abeliophyllum</taxon>
    </lineage>
</organism>
<evidence type="ECO:0000256" key="1">
    <source>
        <dbReference type="SAM" id="MobiDB-lite"/>
    </source>
</evidence>
<dbReference type="AlphaFoldDB" id="A0ABD1V205"/>
<evidence type="ECO:0000313" key="3">
    <source>
        <dbReference type="Proteomes" id="UP001604336"/>
    </source>
</evidence>
<reference evidence="3" key="1">
    <citation type="submission" date="2024-07" db="EMBL/GenBank/DDBJ databases">
        <title>Two chromosome-level genome assemblies of Korean endemic species Abeliophyllum distichum and Forsythia ovata (Oleaceae).</title>
        <authorList>
            <person name="Jang H."/>
        </authorList>
    </citation>
    <scope>NUCLEOTIDE SEQUENCE [LARGE SCALE GENOMIC DNA]</scope>
</reference>